<evidence type="ECO:0000256" key="3">
    <source>
        <dbReference type="ARBA" id="ARBA00022946"/>
    </source>
</evidence>
<keyword evidence="8" id="KW-1185">Reference proteome</keyword>
<evidence type="ECO:0000256" key="2">
    <source>
        <dbReference type="ARBA" id="ARBA00006020"/>
    </source>
</evidence>
<sequence>MSSHVSQVRALYKALLRLHRGMPYGLQAMGDKYVQEEFKRHKQCSPTEARIFMDEWTKYYLTLAKQLSRRKKKQTIGNNLGPELLENFSDEQVAQLNELFNSATQRTSGKES</sequence>
<evidence type="ECO:0000313" key="8">
    <source>
        <dbReference type="Proteomes" id="UP001164746"/>
    </source>
</evidence>
<dbReference type="CDD" id="cd20270">
    <property type="entry name" value="Complex1_LYR_SDHAF3_LYRM10"/>
    <property type="match status" value="1"/>
</dbReference>
<dbReference type="PANTHER" id="PTHR13137:SF6">
    <property type="entry name" value="SUCCINATE DEHYDROGENASE ASSEMBLY FACTOR 3, MITOCHONDRIAL"/>
    <property type="match status" value="1"/>
</dbReference>
<gene>
    <name evidence="7" type="ORF">MAR_020658</name>
</gene>
<reference evidence="7" key="1">
    <citation type="submission" date="2022-11" db="EMBL/GenBank/DDBJ databases">
        <title>Centuries of genome instability and evolution in soft-shell clam transmissible cancer (bioRxiv).</title>
        <authorList>
            <person name="Hart S.F.M."/>
            <person name="Yonemitsu M.A."/>
            <person name="Giersch R.M."/>
            <person name="Beal B.F."/>
            <person name="Arriagada G."/>
            <person name="Davis B.W."/>
            <person name="Ostrander E.A."/>
            <person name="Goff S.P."/>
            <person name="Metzger M.J."/>
        </authorList>
    </citation>
    <scope>NUCLEOTIDE SEQUENCE</scope>
    <source>
        <strain evidence="7">MELC-2E11</strain>
        <tissue evidence="7">Siphon/mantle</tissue>
    </source>
</reference>
<evidence type="ECO:0000256" key="6">
    <source>
        <dbReference type="RuleBase" id="RU368039"/>
    </source>
</evidence>
<comment type="function">
    <text evidence="6">Plays an essential role in the assembly of succinate dehydrogenase (SDH), an enzyme complex (also referred to as respiratory complex II) that is a component of both the tricarboxylic acid (TCA) cycle and the mitochondrial electron transport chain, and which couples the oxidation of succinate to fumarate with the reduction of ubiquinone (coenzyme Q) to ubiquinol. Promotes maturation of the iron-sulfur protein subunit of the SDH catalytic dimer, protecting it from the deleterious effects of oxidants. May act together with SDHAF1.</text>
</comment>
<dbReference type="Pfam" id="PF13233">
    <property type="entry name" value="Complex1_LYR_2"/>
    <property type="match status" value="1"/>
</dbReference>
<organism evidence="7 8">
    <name type="scientific">Mya arenaria</name>
    <name type="common">Soft-shell clam</name>
    <dbReference type="NCBI Taxonomy" id="6604"/>
    <lineage>
        <taxon>Eukaryota</taxon>
        <taxon>Metazoa</taxon>
        <taxon>Spiralia</taxon>
        <taxon>Lophotrochozoa</taxon>
        <taxon>Mollusca</taxon>
        <taxon>Bivalvia</taxon>
        <taxon>Autobranchia</taxon>
        <taxon>Heteroconchia</taxon>
        <taxon>Euheterodonta</taxon>
        <taxon>Imparidentia</taxon>
        <taxon>Neoheterodontei</taxon>
        <taxon>Myida</taxon>
        <taxon>Myoidea</taxon>
        <taxon>Myidae</taxon>
        <taxon>Mya</taxon>
    </lineage>
</organism>
<evidence type="ECO:0000256" key="5">
    <source>
        <dbReference type="ARBA" id="ARBA00023186"/>
    </source>
</evidence>
<protein>
    <recommendedName>
        <fullName evidence="6">Succinate dehydrogenase assembly factor 3</fullName>
        <shortName evidence="6">SDH assembly factor 3</shortName>
        <shortName evidence="6">SDHAF3</shortName>
    </recommendedName>
</protein>
<keyword evidence="3" id="KW-0809">Transit peptide</keyword>
<dbReference type="PANTHER" id="PTHR13137">
    <property type="entry name" value="DC11 ACN9 HOMOLOG"/>
    <property type="match status" value="1"/>
</dbReference>
<dbReference type="EMBL" id="CP111016">
    <property type="protein sequence ID" value="WAR05289.1"/>
    <property type="molecule type" value="Genomic_DNA"/>
</dbReference>
<name>A0ABY7E801_MYAAR</name>
<evidence type="ECO:0000256" key="1">
    <source>
        <dbReference type="ARBA" id="ARBA00004305"/>
    </source>
</evidence>
<dbReference type="Proteomes" id="UP001164746">
    <property type="component" value="Chromosome 5"/>
</dbReference>
<evidence type="ECO:0000313" key="7">
    <source>
        <dbReference type="EMBL" id="WAR05289.1"/>
    </source>
</evidence>
<comment type="subunit">
    <text evidence="6">Interacts with the iron-sulfur protein subunit within the SDH catalytic dimer.</text>
</comment>
<keyword evidence="4 6" id="KW-0496">Mitochondrion</keyword>
<accession>A0ABY7E801</accession>
<comment type="subcellular location">
    <subcellularLocation>
        <location evidence="1 6">Mitochondrion matrix</location>
    </subcellularLocation>
</comment>
<proteinExistence type="inferred from homology"/>
<dbReference type="InterPro" id="IPR008381">
    <property type="entry name" value="SDHAF3/Sdh7"/>
</dbReference>
<comment type="similarity">
    <text evidence="2 6">Belongs to the complex I LYR family. SDHAF3 subfamily.</text>
</comment>
<evidence type="ECO:0000256" key="4">
    <source>
        <dbReference type="ARBA" id="ARBA00023128"/>
    </source>
</evidence>
<keyword evidence="5 6" id="KW-0143">Chaperone</keyword>